<dbReference type="AlphaFoldDB" id="N1PDF3"/>
<dbReference type="STRING" id="675120.N1PDF3"/>
<keyword evidence="3" id="KW-1185">Reference proteome</keyword>
<keyword evidence="1" id="KW-0472">Membrane</keyword>
<protein>
    <submittedName>
        <fullName evidence="2">Uncharacterized protein</fullName>
    </submittedName>
</protein>
<feature type="transmembrane region" description="Helical" evidence="1">
    <location>
        <begin position="63"/>
        <end position="80"/>
    </location>
</feature>
<keyword evidence="1" id="KW-1133">Transmembrane helix</keyword>
<proteinExistence type="predicted"/>
<evidence type="ECO:0000313" key="2">
    <source>
        <dbReference type="EMBL" id="EME40628.1"/>
    </source>
</evidence>
<reference evidence="3" key="1">
    <citation type="journal article" date="2012" name="PLoS Genet.">
        <title>The genomes of the fungal plant pathogens Cladosporium fulvum and Dothistroma septosporum reveal adaptation to different hosts and lifestyles but also signatures of common ancestry.</title>
        <authorList>
            <person name="de Wit P.J.G.M."/>
            <person name="van der Burgt A."/>
            <person name="Oekmen B."/>
            <person name="Stergiopoulos I."/>
            <person name="Abd-Elsalam K.A."/>
            <person name="Aerts A.L."/>
            <person name="Bahkali A.H."/>
            <person name="Beenen H.G."/>
            <person name="Chettri P."/>
            <person name="Cox M.P."/>
            <person name="Datema E."/>
            <person name="de Vries R.P."/>
            <person name="Dhillon B."/>
            <person name="Ganley A.R."/>
            <person name="Griffiths S.A."/>
            <person name="Guo Y."/>
            <person name="Hamelin R.C."/>
            <person name="Henrissat B."/>
            <person name="Kabir M.S."/>
            <person name="Jashni M.K."/>
            <person name="Kema G."/>
            <person name="Klaubauf S."/>
            <person name="Lapidus A."/>
            <person name="Levasseur A."/>
            <person name="Lindquist E."/>
            <person name="Mehrabi R."/>
            <person name="Ohm R.A."/>
            <person name="Owen T.J."/>
            <person name="Salamov A."/>
            <person name="Schwelm A."/>
            <person name="Schijlen E."/>
            <person name="Sun H."/>
            <person name="van den Burg H.A."/>
            <person name="van Ham R.C.H.J."/>
            <person name="Zhang S."/>
            <person name="Goodwin S.B."/>
            <person name="Grigoriev I.V."/>
            <person name="Collemare J."/>
            <person name="Bradshaw R.E."/>
        </authorList>
    </citation>
    <scope>NUCLEOTIDE SEQUENCE [LARGE SCALE GENOMIC DNA]</scope>
    <source>
        <strain evidence="3">NZE10 / CBS 128990</strain>
    </source>
</reference>
<accession>N1PDF3</accession>
<name>N1PDF3_DOTSN</name>
<dbReference type="EMBL" id="KB446543">
    <property type="protein sequence ID" value="EME40628.1"/>
    <property type="molecule type" value="Genomic_DNA"/>
</dbReference>
<keyword evidence="1" id="KW-0812">Transmembrane</keyword>
<evidence type="ECO:0000313" key="3">
    <source>
        <dbReference type="Proteomes" id="UP000016933"/>
    </source>
</evidence>
<reference evidence="2 3" key="2">
    <citation type="journal article" date="2012" name="PLoS Pathog.">
        <title>Diverse lifestyles and strategies of plant pathogenesis encoded in the genomes of eighteen Dothideomycetes fungi.</title>
        <authorList>
            <person name="Ohm R.A."/>
            <person name="Feau N."/>
            <person name="Henrissat B."/>
            <person name="Schoch C.L."/>
            <person name="Horwitz B.A."/>
            <person name="Barry K.W."/>
            <person name="Condon B.J."/>
            <person name="Copeland A.C."/>
            <person name="Dhillon B."/>
            <person name="Glaser F."/>
            <person name="Hesse C.N."/>
            <person name="Kosti I."/>
            <person name="LaButti K."/>
            <person name="Lindquist E.A."/>
            <person name="Lucas S."/>
            <person name="Salamov A.A."/>
            <person name="Bradshaw R.E."/>
            <person name="Ciuffetti L."/>
            <person name="Hamelin R.C."/>
            <person name="Kema G.H.J."/>
            <person name="Lawrence C."/>
            <person name="Scott J.A."/>
            <person name="Spatafora J.W."/>
            <person name="Turgeon B.G."/>
            <person name="de Wit P.J.G.M."/>
            <person name="Zhong S."/>
            <person name="Goodwin S.B."/>
            <person name="Grigoriev I.V."/>
        </authorList>
    </citation>
    <scope>NUCLEOTIDE SEQUENCE [LARGE SCALE GENOMIC DNA]</scope>
    <source>
        <strain evidence="3">NZE10 / CBS 128990</strain>
    </source>
</reference>
<dbReference type="Proteomes" id="UP000016933">
    <property type="component" value="Unassembled WGS sequence"/>
</dbReference>
<sequence length="777" mass="87224">MVGGILHQRPRPPMSFDRGIPTRARLLTKDEELGKRDDDFIPVRSRSASISTILPWRWRKRRLFAGIALVALIFLLIQNLPTDLAEINQRAGLQSGRYVADNMRDTRYTAAYDPYKAVVNQEPIGPPPRDESGDDASEKHYYNGIVRYYQLAMSLHKISRTMGTLVQNRNILFAASSPKSLANLIPVACEMARIERNHVHVALFGRSTIPVDEIVSINGIDEADCPVYWHDARSDYAEYSSDARVEAAVKGAMKHIQDYMHPQAIIVDSARKEDTYFPPAIKIAAKTIGRALIEIPSGHYEQFLWLTRLDAASLSAWHIPSIEILIHAPNDSSGRLVRLLQSLYNADYSGLHIPRLTIELPSKVEHFLGNYLAGFNWPPGRTFEEPSQLTLRHRIPSSRASSEQASVRFVESFYPSNGQHSHVLVLSPQAEVSPLYLQYLHYLILEYYHTAWGAPGSEDLIGFSLDVPSLFLDGKPGFVQPTVANMTYSKYDDNKLDSEAPSPFVYQAASSTASLIMGDKWLEFQDFLTKRIQASHSEKASKKTKKTVSEREPAWVEYLLELMRARGWSTLHPAASFVTIHNELAQIPEEYARPPTEYKEATETYKASQHPEEEPYILTAEPPSPAEHVEADPTRHLQPLHQMLPFNGELQDVSQLPYVGHGGELITFEELAGRTRKYVPDFRAAIGGCKGAEATRRRVAQSKKTDDLFCLPGMDVRFLDEEDDMAARVAEAIADITDTDEYVMPSSTDISEPAGMKRTNVDMLAGAGKEKETDDVT</sequence>
<dbReference type="eggNOG" id="ENOG502QPYF">
    <property type="taxonomic scope" value="Eukaryota"/>
</dbReference>
<evidence type="ECO:0000256" key="1">
    <source>
        <dbReference type="SAM" id="Phobius"/>
    </source>
</evidence>
<gene>
    <name evidence="2" type="ORF">DOTSEDRAFT_74243</name>
</gene>
<dbReference type="OMA" id="FFKHMPT"/>
<dbReference type="OrthoDB" id="5397682at2759"/>
<dbReference type="PANTHER" id="PTHR33604:SF3">
    <property type="entry name" value="OSJNBA0004B13.7 PROTEIN"/>
    <property type="match status" value="1"/>
</dbReference>
<organism evidence="2 3">
    <name type="scientific">Dothistroma septosporum (strain NZE10 / CBS 128990)</name>
    <name type="common">Red band needle blight fungus</name>
    <name type="synonym">Mycosphaerella pini</name>
    <dbReference type="NCBI Taxonomy" id="675120"/>
    <lineage>
        <taxon>Eukaryota</taxon>
        <taxon>Fungi</taxon>
        <taxon>Dikarya</taxon>
        <taxon>Ascomycota</taxon>
        <taxon>Pezizomycotina</taxon>
        <taxon>Dothideomycetes</taxon>
        <taxon>Dothideomycetidae</taxon>
        <taxon>Mycosphaerellales</taxon>
        <taxon>Mycosphaerellaceae</taxon>
        <taxon>Dothistroma</taxon>
    </lineage>
</organism>
<dbReference type="PANTHER" id="PTHR33604">
    <property type="entry name" value="OSJNBA0004B13.7 PROTEIN"/>
    <property type="match status" value="1"/>
</dbReference>
<dbReference type="HOGENOM" id="CLU_018583_0_0_1"/>